<proteinExistence type="predicted"/>
<dbReference type="AlphaFoldDB" id="A0A5C8VAJ3"/>
<gene>
    <name evidence="2" type="ORF">FVB32_05935</name>
</gene>
<dbReference type="RefSeq" id="WP_147742132.1">
    <property type="nucleotide sequence ID" value="NZ_VRUR01000001.1"/>
</dbReference>
<keyword evidence="1" id="KW-0812">Transmembrane</keyword>
<name>A0A5C8VAJ3_9FLAO</name>
<sequence>MAYQETNGLGSDAVAPKVFTYLVAYLRRFAIDVFLEDQTGKTAEFTIAIYGEFFFPVTISLPVYGFFHIFFSEYGRQNRAEHYPRFFCYWPVGS</sequence>
<evidence type="ECO:0000313" key="2">
    <source>
        <dbReference type="EMBL" id="TXN37828.1"/>
    </source>
</evidence>
<accession>A0A5C8VAJ3</accession>
<keyword evidence="3" id="KW-1185">Reference proteome</keyword>
<protein>
    <submittedName>
        <fullName evidence="2">Uncharacterized protein</fullName>
    </submittedName>
</protein>
<dbReference type="EMBL" id="VRUR01000001">
    <property type="protein sequence ID" value="TXN37828.1"/>
    <property type="molecule type" value="Genomic_DNA"/>
</dbReference>
<evidence type="ECO:0000256" key="1">
    <source>
        <dbReference type="SAM" id="Phobius"/>
    </source>
</evidence>
<feature type="transmembrane region" description="Helical" evidence="1">
    <location>
        <begin position="53"/>
        <end position="71"/>
    </location>
</feature>
<comment type="caution">
    <text evidence="2">The sequence shown here is derived from an EMBL/GenBank/DDBJ whole genome shotgun (WGS) entry which is preliminary data.</text>
</comment>
<evidence type="ECO:0000313" key="3">
    <source>
        <dbReference type="Proteomes" id="UP000321456"/>
    </source>
</evidence>
<keyword evidence="1" id="KW-1133">Transmembrane helix</keyword>
<organism evidence="2 3">
    <name type="scientific">Flagellimonas hymeniacidonis</name>
    <dbReference type="NCBI Taxonomy" id="2603628"/>
    <lineage>
        <taxon>Bacteria</taxon>
        <taxon>Pseudomonadati</taxon>
        <taxon>Bacteroidota</taxon>
        <taxon>Flavobacteriia</taxon>
        <taxon>Flavobacteriales</taxon>
        <taxon>Flavobacteriaceae</taxon>
        <taxon>Flagellimonas</taxon>
    </lineage>
</organism>
<reference evidence="2 3" key="1">
    <citation type="submission" date="2019-08" db="EMBL/GenBank/DDBJ databases">
        <title>Professor.</title>
        <authorList>
            <person name="Park J.S."/>
        </authorList>
    </citation>
    <scope>NUCLEOTIDE SEQUENCE [LARGE SCALE GENOMIC DNA]</scope>
    <source>
        <strain evidence="2 3">176CP5-101</strain>
    </source>
</reference>
<keyword evidence="1" id="KW-0472">Membrane</keyword>
<dbReference type="Proteomes" id="UP000321456">
    <property type="component" value="Unassembled WGS sequence"/>
</dbReference>